<gene>
    <name evidence="2" type="ORF">SKAU_G00271750</name>
</gene>
<evidence type="ECO:0000313" key="3">
    <source>
        <dbReference type="Proteomes" id="UP001152622"/>
    </source>
</evidence>
<reference evidence="2" key="1">
    <citation type="journal article" date="2023" name="Science">
        <title>Genome structures resolve the early diversification of teleost fishes.</title>
        <authorList>
            <person name="Parey E."/>
            <person name="Louis A."/>
            <person name="Montfort J."/>
            <person name="Bouchez O."/>
            <person name="Roques C."/>
            <person name="Iampietro C."/>
            <person name="Lluch J."/>
            <person name="Castinel A."/>
            <person name="Donnadieu C."/>
            <person name="Desvignes T."/>
            <person name="Floi Bucao C."/>
            <person name="Jouanno E."/>
            <person name="Wen M."/>
            <person name="Mejri S."/>
            <person name="Dirks R."/>
            <person name="Jansen H."/>
            <person name="Henkel C."/>
            <person name="Chen W.J."/>
            <person name="Zahm M."/>
            <person name="Cabau C."/>
            <person name="Klopp C."/>
            <person name="Thompson A.W."/>
            <person name="Robinson-Rechavi M."/>
            <person name="Braasch I."/>
            <person name="Lecointre G."/>
            <person name="Bobe J."/>
            <person name="Postlethwait J.H."/>
            <person name="Berthelot C."/>
            <person name="Roest Crollius H."/>
            <person name="Guiguen Y."/>
        </authorList>
    </citation>
    <scope>NUCLEOTIDE SEQUENCE</scope>
    <source>
        <strain evidence="2">WJC10195</strain>
    </source>
</reference>
<dbReference type="OrthoDB" id="10442858at2759"/>
<feature type="compositionally biased region" description="Gly residues" evidence="1">
    <location>
        <begin position="1"/>
        <end position="10"/>
    </location>
</feature>
<feature type="compositionally biased region" description="Polar residues" evidence="1">
    <location>
        <begin position="14"/>
        <end position="27"/>
    </location>
</feature>
<keyword evidence="3" id="KW-1185">Reference proteome</keyword>
<evidence type="ECO:0000313" key="2">
    <source>
        <dbReference type="EMBL" id="KAJ8348586.1"/>
    </source>
</evidence>
<dbReference type="EMBL" id="JAINUF010000010">
    <property type="protein sequence ID" value="KAJ8348586.1"/>
    <property type="molecule type" value="Genomic_DNA"/>
</dbReference>
<accession>A0A9Q1IQP1</accession>
<dbReference type="Proteomes" id="UP001152622">
    <property type="component" value="Chromosome 10"/>
</dbReference>
<sequence>MLHIGGGGGPHSAESLTPPQVMQNGVLPQSPCMAGQNQHQRTHRFIQWVQLPFQAHPAYTIPQYICTVPQAQGMPPKDEQPLAFVPLLPGAPLMGGIRNVGVQGALLQPHHLQSPRVSLHCPYGPVGIPVLPGMPLWSGPGLLPQALAPAGSGPADSTRDVSANTSELCGALPTTPSLQALGDRPAFVSLADAMRIFQCAPEAETARSGAVEEQCGTVPGPAGGDSAQTQEDGLEDWAASVQRLLASDAHDRSTPLATSDEHAAMDFFGDLDNYGNLLDSQFGESTQLQEDSLENNQPFAFW</sequence>
<proteinExistence type="predicted"/>
<organism evidence="2 3">
    <name type="scientific">Synaphobranchus kaupii</name>
    <name type="common">Kaup's arrowtooth eel</name>
    <dbReference type="NCBI Taxonomy" id="118154"/>
    <lineage>
        <taxon>Eukaryota</taxon>
        <taxon>Metazoa</taxon>
        <taxon>Chordata</taxon>
        <taxon>Craniata</taxon>
        <taxon>Vertebrata</taxon>
        <taxon>Euteleostomi</taxon>
        <taxon>Actinopterygii</taxon>
        <taxon>Neopterygii</taxon>
        <taxon>Teleostei</taxon>
        <taxon>Anguilliformes</taxon>
        <taxon>Synaphobranchidae</taxon>
        <taxon>Synaphobranchus</taxon>
    </lineage>
</organism>
<evidence type="ECO:0000256" key="1">
    <source>
        <dbReference type="SAM" id="MobiDB-lite"/>
    </source>
</evidence>
<comment type="caution">
    <text evidence="2">The sequence shown here is derived from an EMBL/GenBank/DDBJ whole genome shotgun (WGS) entry which is preliminary data.</text>
</comment>
<feature type="region of interest" description="Disordered" evidence="1">
    <location>
        <begin position="1"/>
        <end position="36"/>
    </location>
</feature>
<protein>
    <submittedName>
        <fullName evidence="2">Uncharacterized protein</fullName>
    </submittedName>
</protein>
<name>A0A9Q1IQP1_SYNKA</name>
<dbReference type="AlphaFoldDB" id="A0A9Q1IQP1"/>